<evidence type="ECO:0000313" key="1">
    <source>
        <dbReference type="EMBL" id="MET3574119.1"/>
    </source>
</evidence>
<keyword evidence="2" id="KW-1185">Reference proteome</keyword>
<protein>
    <recommendedName>
        <fullName evidence="3">Transposase InsH N-terminal domain-containing protein</fullName>
    </recommendedName>
</protein>
<dbReference type="EMBL" id="JBEPLZ010000060">
    <property type="protein sequence ID" value="MET3574119.1"/>
    <property type="molecule type" value="Genomic_DNA"/>
</dbReference>
<accession>A0ABV2G7L7</accession>
<evidence type="ECO:0008006" key="3">
    <source>
        <dbReference type="Google" id="ProtNLM"/>
    </source>
</evidence>
<organism evidence="1 2">
    <name type="scientific">Enterocloster citroniae</name>
    <dbReference type="NCBI Taxonomy" id="358743"/>
    <lineage>
        <taxon>Bacteria</taxon>
        <taxon>Bacillati</taxon>
        <taxon>Bacillota</taxon>
        <taxon>Clostridia</taxon>
        <taxon>Lachnospirales</taxon>
        <taxon>Lachnospiraceae</taxon>
        <taxon>Enterocloster</taxon>
    </lineage>
</organism>
<sequence length="71" mass="8272">MRSFMHFNFLTEQAPDATTFLYFRYLLEENRIDEMIFVDVKNRLERASLMMHGGSIVDATLIATPPSTKNK</sequence>
<comment type="caution">
    <text evidence="1">The sequence shown here is derived from an EMBL/GenBank/DDBJ whole genome shotgun (WGS) entry which is preliminary data.</text>
</comment>
<dbReference type="Proteomes" id="UP001549200">
    <property type="component" value="Unassembled WGS sequence"/>
</dbReference>
<dbReference type="PANTHER" id="PTHR35604">
    <property type="entry name" value="TRANSPOSASE INSH FOR INSERTION SEQUENCE ELEMENT IS5A-RELATED"/>
    <property type="match status" value="1"/>
</dbReference>
<dbReference type="PANTHER" id="PTHR35604:SF2">
    <property type="entry name" value="TRANSPOSASE INSH FOR INSERTION SEQUENCE ELEMENT IS5A-RELATED"/>
    <property type="match status" value="1"/>
</dbReference>
<gene>
    <name evidence="1" type="ORF">ABID13_005796</name>
</gene>
<evidence type="ECO:0000313" key="2">
    <source>
        <dbReference type="Proteomes" id="UP001549200"/>
    </source>
</evidence>
<reference evidence="1 2" key="1">
    <citation type="submission" date="2024-06" db="EMBL/GenBank/DDBJ databases">
        <title>Genomic Encyclopedia of Type Strains, Phase IV (KMG-IV): sequencing the most valuable type-strain genomes for metagenomic binning, comparative biology and taxonomic classification.</title>
        <authorList>
            <person name="Goeker M."/>
        </authorList>
    </citation>
    <scope>NUCLEOTIDE SEQUENCE [LARGE SCALE GENOMIC DNA]</scope>
    <source>
        <strain evidence="1 2">DSM 19261</strain>
    </source>
</reference>
<name>A0ABV2G7L7_9FIRM</name>
<proteinExistence type="predicted"/>